<gene>
    <name evidence="2" type="ORF">D1825_06615</name>
</gene>
<reference evidence="2 3" key="1">
    <citation type="submission" date="2018-08" db="EMBL/GenBank/DDBJ databases">
        <title>Cellulomonas rhizosphaerae sp. nov., a novel actinomycete isolated from soil.</title>
        <authorList>
            <person name="Tian Y."/>
        </authorList>
    </citation>
    <scope>NUCLEOTIDE SEQUENCE [LARGE SCALE GENOMIC DNA]</scope>
    <source>
        <strain evidence="2 3">NEAU-TCZ24</strain>
    </source>
</reference>
<sequence>MTTTAPETARHDSPLLRRHGAVAGAGPDAGVAWHYGDPTAEQRALARGGAVVDQSHLGVVTVT</sequence>
<evidence type="ECO:0000256" key="1">
    <source>
        <dbReference type="SAM" id="MobiDB-lite"/>
    </source>
</evidence>
<feature type="non-terminal residue" evidence="2">
    <location>
        <position position="63"/>
    </location>
</feature>
<organism evidence="2 3">
    <name type="scientific">Cellulomonas rhizosphaerae</name>
    <dbReference type="NCBI Taxonomy" id="2293719"/>
    <lineage>
        <taxon>Bacteria</taxon>
        <taxon>Bacillati</taxon>
        <taxon>Actinomycetota</taxon>
        <taxon>Actinomycetes</taxon>
        <taxon>Micrococcales</taxon>
        <taxon>Cellulomonadaceae</taxon>
        <taxon>Cellulomonas</taxon>
    </lineage>
</organism>
<dbReference type="AlphaFoldDB" id="A0A413RN19"/>
<dbReference type="EMBL" id="QWKP01000164">
    <property type="protein sequence ID" value="RHA43095.1"/>
    <property type="molecule type" value="Genomic_DNA"/>
</dbReference>
<proteinExistence type="predicted"/>
<feature type="region of interest" description="Disordered" evidence="1">
    <location>
        <begin position="1"/>
        <end position="23"/>
    </location>
</feature>
<dbReference type="SUPFAM" id="SSF103025">
    <property type="entry name" value="Folate-binding domain"/>
    <property type="match status" value="1"/>
</dbReference>
<keyword evidence="3" id="KW-1185">Reference proteome</keyword>
<evidence type="ECO:0000313" key="3">
    <source>
        <dbReference type="Proteomes" id="UP000283374"/>
    </source>
</evidence>
<name>A0A413RN19_9CELL</name>
<comment type="caution">
    <text evidence="2">The sequence shown here is derived from an EMBL/GenBank/DDBJ whole genome shotgun (WGS) entry which is preliminary data.</text>
</comment>
<protein>
    <submittedName>
        <fullName evidence="2">Folate-binding protein</fullName>
    </submittedName>
</protein>
<accession>A0A413RN19</accession>
<evidence type="ECO:0000313" key="2">
    <source>
        <dbReference type="EMBL" id="RHA43095.1"/>
    </source>
</evidence>
<dbReference type="Proteomes" id="UP000283374">
    <property type="component" value="Unassembled WGS sequence"/>
</dbReference>